<evidence type="ECO:0000313" key="2">
    <source>
        <dbReference type="EMBL" id="AAU37376.1"/>
    </source>
</evidence>
<accession>Q65UI4</accession>
<name>Q65UI4_MANSM</name>
<gene>
    <name evidence="2" type="ordered locus">MS0769</name>
</gene>
<evidence type="ECO:0000256" key="1">
    <source>
        <dbReference type="SAM" id="Phobius"/>
    </source>
</evidence>
<proteinExistence type="predicted"/>
<dbReference type="Proteomes" id="UP000000607">
    <property type="component" value="Chromosome"/>
</dbReference>
<keyword evidence="1" id="KW-0812">Transmembrane</keyword>
<dbReference type="EMBL" id="AE016827">
    <property type="protein sequence ID" value="AAU37376.1"/>
    <property type="molecule type" value="Genomic_DNA"/>
</dbReference>
<protein>
    <submittedName>
        <fullName evidence="2">Uncharacterized protein</fullName>
    </submittedName>
</protein>
<reference evidence="2 3" key="1">
    <citation type="journal article" date="2004" name="Nat. Biotechnol.">
        <title>The genome sequence of the capnophilic rumen bacterium Mannheimia succiniciproducens.</title>
        <authorList>
            <person name="Hong S.H."/>
            <person name="Kim J.S."/>
            <person name="Lee S.Y."/>
            <person name="In Y.H."/>
            <person name="Choi S.S."/>
            <person name="Rih J.-K."/>
            <person name="Kim C.H."/>
            <person name="Jeong H."/>
            <person name="Hur C.G."/>
            <person name="Kim J.J."/>
        </authorList>
    </citation>
    <scope>NUCLEOTIDE SEQUENCE [LARGE SCALE GENOMIC DNA]</scope>
    <source>
        <strain evidence="3">KCTC 0769BP / MBEL55E</strain>
    </source>
</reference>
<dbReference type="KEGG" id="msu:MS0769"/>
<organism evidence="2 3">
    <name type="scientific">Mannheimia succiniciproducens (strain KCTC 0769BP / MBEL55E)</name>
    <dbReference type="NCBI Taxonomy" id="221988"/>
    <lineage>
        <taxon>Bacteria</taxon>
        <taxon>Pseudomonadati</taxon>
        <taxon>Pseudomonadota</taxon>
        <taxon>Gammaproteobacteria</taxon>
        <taxon>Pasteurellales</taxon>
        <taxon>Pasteurellaceae</taxon>
        <taxon>Basfia</taxon>
    </lineage>
</organism>
<evidence type="ECO:0000313" key="3">
    <source>
        <dbReference type="Proteomes" id="UP000000607"/>
    </source>
</evidence>
<sequence length="34" mass="3942">MSHFTSIFIGVQFSNIFYAFLRKKSVKLLNFLSG</sequence>
<dbReference type="AlphaFoldDB" id="Q65UI4"/>
<keyword evidence="1" id="KW-0472">Membrane</keyword>
<keyword evidence="3" id="KW-1185">Reference proteome</keyword>
<dbReference type="HOGENOM" id="CLU_3374508_0_0_6"/>
<feature type="transmembrane region" description="Helical" evidence="1">
    <location>
        <begin position="6"/>
        <end position="21"/>
    </location>
</feature>
<keyword evidence="1" id="KW-1133">Transmembrane helix</keyword>